<evidence type="ECO:0000256" key="5">
    <source>
        <dbReference type="ARBA" id="ARBA00023200"/>
    </source>
</evidence>
<dbReference type="EMBL" id="JACXSS010000001">
    <property type="protein sequence ID" value="MBD9355932.1"/>
    <property type="molecule type" value="Genomic_DNA"/>
</dbReference>
<dbReference type="RefSeq" id="WP_192374308.1">
    <property type="nucleotide sequence ID" value="NZ_CAJHIV010000001.1"/>
</dbReference>
<keyword evidence="4 7" id="KW-0378">Hydrolase</keyword>
<comment type="similarity">
    <text evidence="7">Belongs to the glycosyl hydrolase 24 family.</text>
</comment>
<sequence length="170" mass="18481">MARDISKAVELIKSFEGIPDGDPSTVNLDAYLCPAGYWTIGWGHVVIDSNGSQVKGVSNKPIARAIYPNGITKAEAEILLQDDVRKFSTGVEDAIHVQISDTRFCALVSFAFNIGIGAFRDSTLTKLLNQGETTQIPSQLLRWTKSGGKELAGLKRRRTAEAELWNSVAS</sequence>
<dbReference type="InterPro" id="IPR051018">
    <property type="entry name" value="Bacteriophage_GH24"/>
</dbReference>
<dbReference type="PANTHER" id="PTHR38107">
    <property type="match status" value="1"/>
</dbReference>
<reference evidence="8 9" key="1">
    <citation type="submission" date="2020-09" db="EMBL/GenBank/DDBJ databases">
        <title>Methylomonas albis sp. nov. and Methylomonas fluvii sp. nov.: Two cold-adapted methanotrophs from the River Elbe and an amended description of Methylovulum psychrotolerans strain Eb1.</title>
        <authorList>
            <person name="Bussmann I.K."/>
            <person name="Klings K.-W."/>
            <person name="Warnstedt J."/>
            <person name="Hoppert M."/>
            <person name="Saborowski A."/>
            <person name="Horn F."/>
            <person name="Liebner S."/>
        </authorList>
    </citation>
    <scope>NUCLEOTIDE SEQUENCE [LARGE SCALE GENOMIC DNA]</scope>
    <source>
        <strain evidence="8 9">EbA</strain>
    </source>
</reference>
<evidence type="ECO:0000256" key="7">
    <source>
        <dbReference type="RuleBase" id="RU003788"/>
    </source>
</evidence>
<evidence type="ECO:0000313" key="8">
    <source>
        <dbReference type="EMBL" id="MBD9355932.1"/>
    </source>
</evidence>
<evidence type="ECO:0000256" key="4">
    <source>
        <dbReference type="ARBA" id="ARBA00022801"/>
    </source>
</evidence>
<comment type="caution">
    <text evidence="8">The sequence shown here is derived from an EMBL/GenBank/DDBJ whole genome shotgun (WGS) entry which is preliminary data.</text>
</comment>
<dbReference type="EC" id="3.2.1.17" evidence="7"/>
<dbReference type="InterPro" id="IPR002196">
    <property type="entry name" value="Glyco_hydro_24"/>
</dbReference>
<dbReference type="Proteomes" id="UP000652176">
    <property type="component" value="Unassembled WGS sequence"/>
</dbReference>
<dbReference type="Gene3D" id="1.10.530.40">
    <property type="match status" value="1"/>
</dbReference>
<evidence type="ECO:0000256" key="1">
    <source>
        <dbReference type="ARBA" id="ARBA00000632"/>
    </source>
</evidence>
<protein>
    <recommendedName>
        <fullName evidence="7">Lysozyme</fullName>
        <ecNumber evidence="7">3.2.1.17</ecNumber>
    </recommendedName>
</protein>
<evidence type="ECO:0000256" key="3">
    <source>
        <dbReference type="ARBA" id="ARBA00022638"/>
    </source>
</evidence>
<keyword evidence="3 7" id="KW-0081">Bacteriolytic enzyme</keyword>
<keyword evidence="6 7" id="KW-0326">Glycosidase</keyword>
<dbReference type="CDD" id="cd00737">
    <property type="entry name" value="lyz_endolysin_autolysin"/>
    <property type="match status" value="1"/>
</dbReference>
<organism evidence="8 9">
    <name type="scientific">Methylomonas albis</name>
    <dbReference type="NCBI Taxonomy" id="1854563"/>
    <lineage>
        <taxon>Bacteria</taxon>
        <taxon>Pseudomonadati</taxon>
        <taxon>Pseudomonadota</taxon>
        <taxon>Gammaproteobacteria</taxon>
        <taxon>Methylococcales</taxon>
        <taxon>Methylococcaceae</taxon>
        <taxon>Methylomonas</taxon>
    </lineage>
</organism>
<keyword evidence="5" id="KW-1035">Host cytoplasm</keyword>
<dbReference type="SUPFAM" id="SSF53955">
    <property type="entry name" value="Lysozyme-like"/>
    <property type="match status" value="1"/>
</dbReference>
<gene>
    <name evidence="8" type="ORF">IE877_08540</name>
</gene>
<dbReference type="InterPro" id="IPR034690">
    <property type="entry name" value="Endolysin_T4_type"/>
</dbReference>
<accession>A0ABR9CYH8</accession>
<dbReference type="InterPro" id="IPR033907">
    <property type="entry name" value="Endolysin_autolysin"/>
</dbReference>
<name>A0ABR9CYH8_9GAMM</name>
<dbReference type="Pfam" id="PF00959">
    <property type="entry name" value="Phage_lysozyme"/>
    <property type="match status" value="1"/>
</dbReference>
<dbReference type="InterPro" id="IPR023346">
    <property type="entry name" value="Lysozyme-like_dom_sf"/>
</dbReference>
<evidence type="ECO:0000256" key="2">
    <source>
        <dbReference type="ARBA" id="ARBA00022529"/>
    </source>
</evidence>
<keyword evidence="9" id="KW-1185">Reference proteome</keyword>
<proteinExistence type="inferred from homology"/>
<dbReference type="InterPro" id="IPR023347">
    <property type="entry name" value="Lysozyme_dom_sf"/>
</dbReference>
<evidence type="ECO:0000313" key="9">
    <source>
        <dbReference type="Proteomes" id="UP000652176"/>
    </source>
</evidence>
<evidence type="ECO:0000256" key="6">
    <source>
        <dbReference type="ARBA" id="ARBA00023295"/>
    </source>
</evidence>
<comment type="catalytic activity">
    <reaction evidence="1 7">
        <text>Hydrolysis of (1-&gt;4)-beta-linkages between N-acetylmuramic acid and N-acetyl-D-glucosamine residues in a peptidoglycan and between N-acetyl-D-glucosamine residues in chitodextrins.</text>
        <dbReference type="EC" id="3.2.1.17"/>
    </reaction>
</comment>
<keyword evidence="2 7" id="KW-0929">Antimicrobial</keyword>
<dbReference type="PANTHER" id="PTHR38107:SF3">
    <property type="entry name" value="LYSOZYME RRRD-RELATED"/>
    <property type="match status" value="1"/>
</dbReference>
<dbReference type="HAMAP" id="MF_04110">
    <property type="entry name" value="ENDOLYSIN_T4"/>
    <property type="match status" value="1"/>
</dbReference>